<protein>
    <submittedName>
        <fullName evidence="2">Uncharacterized protein</fullName>
    </submittedName>
</protein>
<feature type="transmembrane region" description="Helical" evidence="1">
    <location>
        <begin position="25"/>
        <end position="46"/>
    </location>
</feature>
<keyword evidence="1" id="KW-1133">Transmembrane helix</keyword>
<name>A0A5B7KCR8_PORTR</name>
<organism evidence="2 3">
    <name type="scientific">Portunus trituberculatus</name>
    <name type="common">Swimming crab</name>
    <name type="synonym">Neptunus trituberculatus</name>
    <dbReference type="NCBI Taxonomy" id="210409"/>
    <lineage>
        <taxon>Eukaryota</taxon>
        <taxon>Metazoa</taxon>
        <taxon>Ecdysozoa</taxon>
        <taxon>Arthropoda</taxon>
        <taxon>Crustacea</taxon>
        <taxon>Multicrustacea</taxon>
        <taxon>Malacostraca</taxon>
        <taxon>Eumalacostraca</taxon>
        <taxon>Eucarida</taxon>
        <taxon>Decapoda</taxon>
        <taxon>Pleocyemata</taxon>
        <taxon>Brachyura</taxon>
        <taxon>Eubrachyura</taxon>
        <taxon>Portunoidea</taxon>
        <taxon>Portunidae</taxon>
        <taxon>Portuninae</taxon>
        <taxon>Portunus</taxon>
    </lineage>
</organism>
<evidence type="ECO:0000313" key="2">
    <source>
        <dbReference type="EMBL" id="MPD06473.1"/>
    </source>
</evidence>
<reference evidence="2 3" key="1">
    <citation type="submission" date="2019-05" db="EMBL/GenBank/DDBJ databases">
        <title>Another draft genome of Portunus trituberculatus and its Hox gene families provides insights of decapod evolution.</title>
        <authorList>
            <person name="Jeong J.-H."/>
            <person name="Song I."/>
            <person name="Kim S."/>
            <person name="Choi T."/>
            <person name="Kim D."/>
            <person name="Ryu S."/>
            <person name="Kim W."/>
        </authorList>
    </citation>
    <scope>NUCLEOTIDE SEQUENCE [LARGE SCALE GENOMIC DNA]</scope>
    <source>
        <tissue evidence="2">Muscle</tissue>
    </source>
</reference>
<dbReference type="EMBL" id="VSRR010151400">
    <property type="protein sequence ID" value="MPD06473.1"/>
    <property type="molecule type" value="Genomic_DNA"/>
</dbReference>
<evidence type="ECO:0000313" key="3">
    <source>
        <dbReference type="Proteomes" id="UP000324222"/>
    </source>
</evidence>
<accession>A0A5B7KCR8</accession>
<evidence type="ECO:0000256" key="1">
    <source>
        <dbReference type="SAM" id="Phobius"/>
    </source>
</evidence>
<keyword evidence="1" id="KW-0472">Membrane</keyword>
<gene>
    <name evidence="2" type="ORF">E2C01_102287</name>
</gene>
<sequence length="54" mass="6783">MFQFLRQLEVLLHKTLEYTKITTFLFTYFRSLHKYCVLPAFFVFWFKKKLKITK</sequence>
<proteinExistence type="predicted"/>
<dbReference type="AlphaFoldDB" id="A0A5B7KCR8"/>
<keyword evidence="3" id="KW-1185">Reference proteome</keyword>
<keyword evidence="1" id="KW-0812">Transmembrane</keyword>
<comment type="caution">
    <text evidence="2">The sequence shown here is derived from an EMBL/GenBank/DDBJ whole genome shotgun (WGS) entry which is preliminary data.</text>
</comment>
<dbReference type="Proteomes" id="UP000324222">
    <property type="component" value="Unassembled WGS sequence"/>
</dbReference>